<reference evidence="2 3" key="1">
    <citation type="submission" date="2018-01" db="EMBL/GenBank/DDBJ databases">
        <title>Harnessing the power of phylogenomics to disentangle the directionality and signatures of interkingdom host jumping in the parasitic fungal genus Tolypocladium.</title>
        <authorList>
            <person name="Quandt C.A."/>
            <person name="Patterson W."/>
            <person name="Spatafora J.W."/>
        </authorList>
    </citation>
    <scope>NUCLEOTIDE SEQUENCE [LARGE SCALE GENOMIC DNA]</scope>
    <source>
        <strain evidence="2 3">NRBC 100945</strain>
    </source>
</reference>
<feature type="region of interest" description="Disordered" evidence="1">
    <location>
        <begin position="95"/>
        <end position="168"/>
    </location>
</feature>
<protein>
    <submittedName>
        <fullName evidence="2">Uncharacterized protein</fullName>
    </submittedName>
</protein>
<feature type="compositionally biased region" description="Polar residues" evidence="1">
    <location>
        <begin position="1"/>
        <end position="10"/>
    </location>
</feature>
<feature type="compositionally biased region" description="Basic and acidic residues" evidence="1">
    <location>
        <begin position="213"/>
        <end position="222"/>
    </location>
</feature>
<evidence type="ECO:0000313" key="2">
    <source>
        <dbReference type="EMBL" id="POR35646.1"/>
    </source>
</evidence>
<dbReference type="EMBL" id="PKSG01000426">
    <property type="protein sequence ID" value="POR35646.1"/>
    <property type="molecule type" value="Genomic_DNA"/>
</dbReference>
<gene>
    <name evidence="2" type="ORF">TPAR_04136</name>
</gene>
<dbReference type="AlphaFoldDB" id="A0A2S4KZN5"/>
<keyword evidence="3" id="KW-1185">Reference proteome</keyword>
<feature type="region of interest" description="Disordered" evidence="1">
    <location>
        <begin position="47"/>
        <end position="83"/>
    </location>
</feature>
<proteinExistence type="predicted"/>
<evidence type="ECO:0000313" key="3">
    <source>
        <dbReference type="Proteomes" id="UP000237481"/>
    </source>
</evidence>
<feature type="compositionally biased region" description="Basic residues" evidence="1">
    <location>
        <begin position="197"/>
        <end position="212"/>
    </location>
</feature>
<dbReference type="Proteomes" id="UP000237481">
    <property type="component" value="Unassembled WGS sequence"/>
</dbReference>
<accession>A0A2S4KZN5</accession>
<evidence type="ECO:0000256" key="1">
    <source>
        <dbReference type="SAM" id="MobiDB-lite"/>
    </source>
</evidence>
<feature type="region of interest" description="Disordered" evidence="1">
    <location>
        <begin position="197"/>
        <end position="232"/>
    </location>
</feature>
<sequence>LDRCSTNSSHAFLLQPRPTDRRPHRPECPIKDIHFCPFRGIIHTHTRRSHAQVQARQGLQPHAGDQEDARAQGQALPEHPRHRPRVPALLRLQRRQHAQQLPQGRAPRAVRLPPLLRQDQAYGQGPRPEPLRGRRPGRRRPDPIPRRHRRPAAHQPARPGHPRLLRGPRQGRLCACRRHREQAVQDPARRRLCHRRRGPCRARRRSGAQHRARAQEVRRPDPHGQGQGCLGRRERRGRGIHCLQGGRRAGFEADEASEALWRLPERVSRQDCGLLEFGERRGYRSRSLRHVWRRRRLMTHGYKTKNENV</sequence>
<feature type="region of interest" description="Disordered" evidence="1">
    <location>
        <begin position="1"/>
        <end position="26"/>
    </location>
</feature>
<feature type="non-terminal residue" evidence="2">
    <location>
        <position position="1"/>
    </location>
</feature>
<comment type="caution">
    <text evidence="2">The sequence shown here is derived from an EMBL/GenBank/DDBJ whole genome shotgun (WGS) entry which is preliminary data.</text>
</comment>
<organism evidence="2 3">
    <name type="scientific">Tolypocladium paradoxum</name>
    <dbReference type="NCBI Taxonomy" id="94208"/>
    <lineage>
        <taxon>Eukaryota</taxon>
        <taxon>Fungi</taxon>
        <taxon>Dikarya</taxon>
        <taxon>Ascomycota</taxon>
        <taxon>Pezizomycotina</taxon>
        <taxon>Sordariomycetes</taxon>
        <taxon>Hypocreomycetidae</taxon>
        <taxon>Hypocreales</taxon>
        <taxon>Ophiocordycipitaceae</taxon>
        <taxon>Tolypocladium</taxon>
    </lineage>
</organism>
<name>A0A2S4KZN5_9HYPO</name>